<reference evidence="1 2" key="1">
    <citation type="submission" date="2014-03" db="EMBL/GenBank/DDBJ databases">
        <title>The draft genome sequence of Thioclava dalianensis DLFJ1-1.</title>
        <authorList>
            <person name="Lai Q."/>
            <person name="Shao Z."/>
        </authorList>
    </citation>
    <scope>NUCLEOTIDE SEQUENCE [LARGE SCALE GENOMIC DNA]</scope>
    <source>
        <strain evidence="1 2">DLFJ1-1</strain>
    </source>
</reference>
<dbReference type="OrthoDB" id="7838422at2"/>
<dbReference type="AlphaFoldDB" id="A0A074TIV3"/>
<keyword evidence="2" id="KW-1185">Reference proteome</keyword>
<accession>A0A074TIV3</accession>
<proteinExistence type="predicted"/>
<evidence type="ECO:0000313" key="2">
    <source>
        <dbReference type="Proteomes" id="UP000027725"/>
    </source>
</evidence>
<evidence type="ECO:0000313" key="1">
    <source>
        <dbReference type="EMBL" id="KEP68943.1"/>
    </source>
</evidence>
<sequence length="228" mass="24914">MAKLTDGRNWLERTLGDEGRAHSLIVKGRDQGLFTKGKRGGNAPDLILADFAALVFCALSSAAPSKIKESVEEIMSLGLVGIEIDANDVAGWRGPFYPNNLPDDVNDVLEGFSLGMRGMQRPDGAALAWALIMLFVAHSPEHDFNSFDKIELIEQGDFLSAEITLHEKAAGVSADGYRREGPGHNAIRLTFGNDCQHIDPTRMEIRRTLYGPALNGVAEMTKFMRATK</sequence>
<organism evidence="1 2">
    <name type="scientific">Thioclava dalianensis</name>
    <dbReference type="NCBI Taxonomy" id="1185766"/>
    <lineage>
        <taxon>Bacteria</taxon>
        <taxon>Pseudomonadati</taxon>
        <taxon>Pseudomonadota</taxon>
        <taxon>Alphaproteobacteria</taxon>
        <taxon>Rhodobacterales</taxon>
        <taxon>Paracoccaceae</taxon>
        <taxon>Thioclava</taxon>
    </lineage>
</organism>
<dbReference type="RefSeq" id="WP_038067781.1">
    <property type="nucleotide sequence ID" value="NZ_FOVB01000004.1"/>
</dbReference>
<dbReference type="EMBL" id="JHEH01000021">
    <property type="protein sequence ID" value="KEP68943.1"/>
    <property type="molecule type" value="Genomic_DNA"/>
</dbReference>
<name>A0A074TIV3_9RHOB</name>
<protein>
    <submittedName>
        <fullName evidence="1">Uncharacterized protein</fullName>
    </submittedName>
</protein>
<comment type="caution">
    <text evidence="1">The sequence shown here is derived from an EMBL/GenBank/DDBJ whole genome shotgun (WGS) entry which is preliminary data.</text>
</comment>
<gene>
    <name evidence="1" type="ORF">DL1_07900</name>
</gene>
<dbReference type="Proteomes" id="UP000027725">
    <property type="component" value="Unassembled WGS sequence"/>
</dbReference>